<dbReference type="Gene3D" id="3.40.50.620">
    <property type="entry name" value="HUPs"/>
    <property type="match status" value="1"/>
</dbReference>
<reference evidence="8 9" key="1">
    <citation type="submission" date="2018-08" db="EMBL/GenBank/DDBJ databases">
        <title>Flavobacterium tibetense sp. nov., isolated from a wetland YonghuCo on Tibetan Plateau.</title>
        <authorList>
            <person name="Phurbu D."/>
            <person name="Lu H."/>
            <person name="Xing P."/>
        </authorList>
    </citation>
    <scope>NUCLEOTIDE SEQUENCE [LARGE SCALE GENOMIC DNA]</scope>
    <source>
        <strain evidence="8 9">DJC</strain>
    </source>
</reference>
<organism evidence="8 9">
    <name type="scientific">Pseudotabrizicola alkalilacus</name>
    <dbReference type="NCBI Taxonomy" id="2305252"/>
    <lineage>
        <taxon>Bacteria</taxon>
        <taxon>Pseudomonadati</taxon>
        <taxon>Pseudomonadota</taxon>
        <taxon>Alphaproteobacteria</taxon>
        <taxon>Rhodobacterales</taxon>
        <taxon>Paracoccaceae</taxon>
        <taxon>Pseudotabrizicola</taxon>
    </lineage>
</organism>
<evidence type="ECO:0000259" key="7">
    <source>
        <dbReference type="Pfam" id="PF01171"/>
    </source>
</evidence>
<keyword evidence="4 6" id="KW-0067">ATP-binding</keyword>
<evidence type="ECO:0000313" key="9">
    <source>
        <dbReference type="Proteomes" id="UP000284547"/>
    </source>
</evidence>
<comment type="domain">
    <text evidence="6">The N-terminal region contains the highly conserved SGGXDS motif, predicted to be a P-loop motif involved in ATP binding.</text>
</comment>
<dbReference type="InterPro" id="IPR011063">
    <property type="entry name" value="TilS/TtcA_N"/>
</dbReference>
<protein>
    <recommendedName>
        <fullName evidence="6">tRNA(Ile)-lysidine synthase</fullName>
        <ecNumber evidence="6">6.3.4.19</ecNumber>
    </recommendedName>
    <alternativeName>
        <fullName evidence="6">tRNA(Ile)-2-lysyl-cytidine synthase</fullName>
    </alternativeName>
    <alternativeName>
        <fullName evidence="6">tRNA(Ile)-lysidine synthetase</fullName>
    </alternativeName>
</protein>
<proteinExistence type="inferred from homology"/>
<dbReference type="CDD" id="cd01992">
    <property type="entry name" value="TilS_N"/>
    <property type="match status" value="1"/>
</dbReference>
<name>A0A411Z5W4_9RHOB</name>
<gene>
    <name evidence="6 8" type="primary">tilS</name>
    <name evidence="8" type="ORF">D1012_06635</name>
</gene>
<keyword evidence="2 6" id="KW-0819">tRNA processing</keyword>
<comment type="subcellular location">
    <subcellularLocation>
        <location evidence="6">Cytoplasm</location>
    </subcellularLocation>
</comment>
<evidence type="ECO:0000256" key="4">
    <source>
        <dbReference type="ARBA" id="ARBA00022840"/>
    </source>
</evidence>
<feature type="binding site" evidence="6">
    <location>
        <begin position="37"/>
        <end position="42"/>
    </location>
    <ligand>
        <name>ATP</name>
        <dbReference type="ChEBI" id="CHEBI:30616"/>
    </ligand>
</feature>
<dbReference type="GO" id="GO:0032267">
    <property type="term" value="F:tRNA(Ile)-lysidine synthase activity"/>
    <property type="evidence" value="ECO:0007669"/>
    <property type="project" value="UniProtKB-EC"/>
</dbReference>
<dbReference type="GO" id="GO:0006400">
    <property type="term" value="P:tRNA modification"/>
    <property type="evidence" value="ECO:0007669"/>
    <property type="project" value="UniProtKB-UniRule"/>
</dbReference>
<evidence type="ECO:0000256" key="5">
    <source>
        <dbReference type="ARBA" id="ARBA00048539"/>
    </source>
</evidence>
<dbReference type="GO" id="GO:0005737">
    <property type="term" value="C:cytoplasm"/>
    <property type="evidence" value="ECO:0007669"/>
    <property type="project" value="UniProtKB-SubCell"/>
</dbReference>
<accession>A0A411Z5W4</accession>
<evidence type="ECO:0000256" key="2">
    <source>
        <dbReference type="ARBA" id="ARBA00022694"/>
    </source>
</evidence>
<keyword evidence="6" id="KW-0963">Cytoplasm</keyword>
<evidence type="ECO:0000256" key="1">
    <source>
        <dbReference type="ARBA" id="ARBA00022598"/>
    </source>
</evidence>
<dbReference type="Pfam" id="PF01171">
    <property type="entry name" value="ATP_bind_3"/>
    <property type="match status" value="1"/>
</dbReference>
<keyword evidence="3 6" id="KW-0547">Nucleotide-binding</keyword>
<keyword evidence="1 6" id="KW-0436">Ligase</keyword>
<dbReference type="PANTHER" id="PTHR43033">
    <property type="entry name" value="TRNA(ILE)-LYSIDINE SYNTHASE-RELATED"/>
    <property type="match status" value="1"/>
</dbReference>
<dbReference type="EMBL" id="QWEY01000002">
    <property type="protein sequence ID" value="RGP38478.1"/>
    <property type="molecule type" value="Genomic_DNA"/>
</dbReference>
<dbReference type="PANTHER" id="PTHR43033:SF1">
    <property type="entry name" value="TRNA(ILE)-LYSIDINE SYNTHASE-RELATED"/>
    <property type="match status" value="1"/>
</dbReference>
<comment type="function">
    <text evidence="6">Ligates lysine onto the cytidine present at position 34 of the AUA codon-specific tRNA(Ile) that contains the anticodon CAU, in an ATP-dependent manner. Cytidine is converted to lysidine, thus changing the amino acid specificity of the tRNA from methionine to isoleucine.</text>
</comment>
<dbReference type="NCBIfam" id="TIGR02432">
    <property type="entry name" value="lysidine_TilS_N"/>
    <property type="match status" value="1"/>
</dbReference>
<dbReference type="GO" id="GO:0005524">
    <property type="term" value="F:ATP binding"/>
    <property type="evidence" value="ECO:0007669"/>
    <property type="project" value="UniProtKB-UniRule"/>
</dbReference>
<dbReference type="AlphaFoldDB" id="A0A411Z5W4"/>
<sequence>MPVSDPDRSMPDLDLTESARRALSLIPGQGVVGLAVSGGGDSMAMLHLMQAVAQRPLAVATVDHGLRAAAAAEAARVGQMCAGLGLPHEVLVWQHGAVEGNLMAAARRARYGLLADWAQRQGIGAVLVAHTADDQAETVLLGLARAAGLDGLAGMRPRWQQGGVAFHRPLLAVTRAALRGFLQRRGLWFVDDPSNEDLAFDRVKMRGALAGLAAVGITAPGLAAVARNLAAVQADLRGLAAEAAERLVGERAGALELDRAGFAALPDELARRLVQAGLMWLSGADYPPRAEALGRMVQGLRDGRDCTLWGCRLVHRKGCALLLREPRALGPDVALGAVWDGRWRVTGPGAGVVRAVGVQGLAQLPDWRAAGIAREAALVTPGVWEGDRLLAAPGLGSGLTFGKEFAATLTAGFGLFLLSH</sequence>
<comment type="caution">
    <text evidence="8">The sequence shown here is derived from an EMBL/GenBank/DDBJ whole genome shotgun (WGS) entry which is preliminary data.</text>
</comment>
<dbReference type="EC" id="6.3.4.19" evidence="6"/>
<feature type="domain" description="tRNA(Ile)-lysidine/2-thiocytidine synthase N-terminal" evidence="7">
    <location>
        <begin position="33"/>
        <end position="206"/>
    </location>
</feature>
<evidence type="ECO:0000313" key="8">
    <source>
        <dbReference type="EMBL" id="RGP38478.1"/>
    </source>
</evidence>
<dbReference type="InterPro" id="IPR014729">
    <property type="entry name" value="Rossmann-like_a/b/a_fold"/>
</dbReference>
<dbReference type="SUPFAM" id="SSF52402">
    <property type="entry name" value="Adenine nucleotide alpha hydrolases-like"/>
    <property type="match status" value="1"/>
</dbReference>
<evidence type="ECO:0000256" key="3">
    <source>
        <dbReference type="ARBA" id="ARBA00022741"/>
    </source>
</evidence>
<dbReference type="InterPro" id="IPR012094">
    <property type="entry name" value="tRNA_Ile_lys_synt"/>
</dbReference>
<evidence type="ECO:0000256" key="6">
    <source>
        <dbReference type="HAMAP-Rule" id="MF_01161"/>
    </source>
</evidence>
<keyword evidence="9" id="KW-1185">Reference proteome</keyword>
<dbReference type="Proteomes" id="UP000284547">
    <property type="component" value="Unassembled WGS sequence"/>
</dbReference>
<dbReference type="HAMAP" id="MF_01161">
    <property type="entry name" value="tRNA_Ile_lys_synt"/>
    <property type="match status" value="1"/>
</dbReference>
<comment type="catalytic activity">
    <reaction evidence="5 6">
        <text>cytidine(34) in tRNA(Ile2) + L-lysine + ATP = lysidine(34) in tRNA(Ile2) + AMP + diphosphate + H(+)</text>
        <dbReference type="Rhea" id="RHEA:43744"/>
        <dbReference type="Rhea" id="RHEA-COMP:10625"/>
        <dbReference type="Rhea" id="RHEA-COMP:10670"/>
        <dbReference type="ChEBI" id="CHEBI:15378"/>
        <dbReference type="ChEBI" id="CHEBI:30616"/>
        <dbReference type="ChEBI" id="CHEBI:32551"/>
        <dbReference type="ChEBI" id="CHEBI:33019"/>
        <dbReference type="ChEBI" id="CHEBI:82748"/>
        <dbReference type="ChEBI" id="CHEBI:83665"/>
        <dbReference type="ChEBI" id="CHEBI:456215"/>
        <dbReference type="EC" id="6.3.4.19"/>
    </reaction>
</comment>
<comment type="similarity">
    <text evidence="6">Belongs to the tRNA(Ile)-lysidine synthase family.</text>
</comment>
<dbReference type="InterPro" id="IPR012795">
    <property type="entry name" value="tRNA_Ile_lys_synt_N"/>
</dbReference>